<protein>
    <submittedName>
        <fullName evidence="3">Uncharacterized protein</fullName>
    </submittedName>
</protein>
<reference evidence="4 5" key="1">
    <citation type="journal article" date="2020" name="bioRxiv">
        <title>Sequence and annotation of 42 cannabis genomes reveals extensive copy number variation in cannabinoid synthesis and pathogen resistance genes.</title>
        <authorList>
            <person name="Mckernan K.J."/>
            <person name="Helbert Y."/>
            <person name="Kane L.T."/>
            <person name="Ebling H."/>
            <person name="Zhang L."/>
            <person name="Liu B."/>
            <person name="Eaton Z."/>
            <person name="Mclaughlin S."/>
            <person name="Kingan S."/>
            <person name="Baybayan P."/>
            <person name="Concepcion G."/>
            <person name="Jordan M."/>
            <person name="Riva A."/>
            <person name="Barbazuk W."/>
            <person name="Harkins T."/>
        </authorList>
    </citation>
    <scope>NUCLEOTIDE SEQUENCE [LARGE SCALE GENOMIC DNA]</scope>
    <source>
        <strain evidence="4 5">cv. Jamaican Lion 4</strain>
        <strain evidence="3">Father</strain>
        <strain evidence="1">Mother</strain>
        <tissue evidence="3">Leaf</tissue>
    </source>
</reference>
<evidence type="ECO:0000313" key="1">
    <source>
        <dbReference type="EMBL" id="KAF4354204.1"/>
    </source>
</evidence>
<dbReference type="Proteomes" id="UP000583929">
    <property type="component" value="Unassembled WGS sequence"/>
</dbReference>
<dbReference type="Proteomes" id="UP000525078">
    <property type="component" value="Unassembled WGS sequence"/>
</dbReference>
<evidence type="ECO:0000313" key="4">
    <source>
        <dbReference type="Proteomes" id="UP000525078"/>
    </source>
</evidence>
<dbReference type="EMBL" id="JAATIP010000105">
    <property type="protein sequence ID" value="KAF4372506.1"/>
    <property type="molecule type" value="Genomic_DNA"/>
</dbReference>
<name>A0A7J6HWB5_CANSA</name>
<organism evidence="3 5">
    <name type="scientific">Cannabis sativa</name>
    <name type="common">Hemp</name>
    <name type="synonym">Marijuana</name>
    <dbReference type="NCBI Taxonomy" id="3483"/>
    <lineage>
        <taxon>Eukaryota</taxon>
        <taxon>Viridiplantae</taxon>
        <taxon>Streptophyta</taxon>
        <taxon>Embryophyta</taxon>
        <taxon>Tracheophyta</taxon>
        <taxon>Spermatophyta</taxon>
        <taxon>Magnoliopsida</taxon>
        <taxon>eudicotyledons</taxon>
        <taxon>Gunneridae</taxon>
        <taxon>Pentapetalae</taxon>
        <taxon>rosids</taxon>
        <taxon>fabids</taxon>
        <taxon>Rosales</taxon>
        <taxon>Cannabaceae</taxon>
        <taxon>Cannabis</taxon>
    </lineage>
</organism>
<sequence>MATSLISSLSTPSSSPRYLAPTIFRAAEVGARAAEDAEKRKTPLKFFVDGGFLNSWLQEG</sequence>
<comment type="caution">
    <text evidence="3">The sequence shown here is derived from an EMBL/GenBank/DDBJ whole genome shotgun (WGS) entry which is preliminary data.</text>
</comment>
<keyword evidence="5" id="KW-1185">Reference proteome</keyword>
<evidence type="ECO:0000313" key="3">
    <source>
        <dbReference type="EMBL" id="KAF4399617.1"/>
    </source>
</evidence>
<dbReference type="EMBL" id="JAATIP010000284">
    <property type="protein sequence ID" value="KAF4354204.1"/>
    <property type="molecule type" value="Genomic_DNA"/>
</dbReference>
<evidence type="ECO:0000313" key="5">
    <source>
        <dbReference type="Proteomes" id="UP000583929"/>
    </source>
</evidence>
<dbReference type="EMBL" id="JAATIQ010000021">
    <property type="protein sequence ID" value="KAF4399617.1"/>
    <property type="molecule type" value="Genomic_DNA"/>
</dbReference>
<proteinExistence type="predicted"/>
<evidence type="ECO:0000313" key="2">
    <source>
        <dbReference type="EMBL" id="KAF4372506.1"/>
    </source>
</evidence>
<dbReference type="AlphaFoldDB" id="A0A7J6HWB5"/>
<gene>
    <name evidence="1" type="ORF">F8388_004216</name>
    <name evidence="2" type="ORF">F8388_027179</name>
    <name evidence="3" type="ORF">G4B88_022700</name>
</gene>
<accession>A0A7J6HWB5</accession>